<sequence>MPLELLFLMCHCLLGGTVLDLSINGLTGHILASLGNLTSLQELQLSVNKVSSPIPAELARCTNLTDLELDNQISLMCRLLPEPDAAQFVLCCTKT</sequence>
<dbReference type="InterPro" id="IPR032675">
    <property type="entry name" value="LRR_dom_sf"/>
</dbReference>
<reference evidence="11" key="1">
    <citation type="submission" date="2020-10" db="EMBL/GenBank/DDBJ databases">
        <authorList>
            <person name="Han B."/>
            <person name="Lu T."/>
            <person name="Zhao Q."/>
            <person name="Huang X."/>
            <person name="Zhao Y."/>
        </authorList>
    </citation>
    <scope>NUCLEOTIDE SEQUENCE</scope>
</reference>
<evidence type="ECO:0000256" key="4">
    <source>
        <dbReference type="ARBA" id="ARBA00022729"/>
    </source>
</evidence>
<dbReference type="InterPro" id="IPR001611">
    <property type="entry name" value="Leu-rich_rpt"/>
</dbReference>
<evidence type="ECO:0000256" key="6">
    <source>
        <dbReference type="ARBA" id="ARBA00022989"/>
    </source>
</evidence>
<dbReference type="Gene3D" id="3.80.10.10">
    <property type="entry name" value="Ribonuclease Inhibitor"/>
    <property type="match status" value="1"/>
</dbReference>
<evidence type="ECO:0000256" key="5">
    <source>
        <dbReference type="ARBA" id="ARBA00022737"/>
    </source>
</evidence>
<feature type="signal peptide" evidence="10">
    <location>
        <begin position="1"/>
        <end position="15"/>
    </location>
</feature>
<evidence type="ECO:0000256" key="2">
    <source>
        <dbReference type="ARBA" id="ARBA00022614"/>
    </source>
</evidence>
<dbReference type="Proteomes" id="UP000604825">
    <property type="component" value="Unassembled WGS sequence"/>
</dbReference>
<dbReference type="EMBL" id="CAJGYO010000003">
    <property type="protein sequence ID" value="CAD6220360.1"/>
    <property type="molecule type" value="Genomic_DNA"/>
</dbReference>
<comment type="subcellular location">
    <subcellularLocation>
        <location evidence="1">Membrane</location>
        <topology evidence="1">Single-pass membrane protein</topology>
    </subcellularLocation>
</comment>
<evidence type="ECO:0000256" key="10">
    <source>
        <dbReference type="SAM" id="SignalP"/>
    </source>
</evidence>
<keyword evidence="7" id="KW-0472">Membrane</keyword>
<evidence type="ECO:0000256" key="3">
    <source>
        <dbReference type="ARBA" id="ARBA00022692"/>
    </source>
</evidence>
<dbReference type="AlphaFoldDB" id="A0A811NDZ1"/>
<organism evidence="11 12">
    <name type="scientific">Miscanthus lutarioriparius</name>
    <dbReference type="NCBI Taxonomy" id="422564"/>
    <lineage>
        <taxon>Eukaryota</taxon>
        <taxon>Viridiplantae</taxon>
        <taxon>Streptophyta</taxon>
        <taxon>Embryophyta</taxon>
        <taxon>Tracheophyta</taxon>
        <taxon>Spermatophyta</taxon>
        <taxon>Magnoliopsida</taxon>
        <taxon>Liliopsida</taxon>
        <taxon>Poales</taxon>
        <taxon>Poaceae</taxon>
        <taxon>PACMAD clade</taxon>
        <taxon>Panicoideae</taxon>
        <taxon>Andropogonodae</taxon>
        <taxon>Andropogoneae</taxon>
        <taxon>Saccharinae</taxon>
        <taxon>Miscanthus</taxon>
    </lineage>
</organism>
<keyword evidence="2" id="KW-0433">Leucine-rich repeat</keyword>
<comment type="caution">
    <text evidence="11">The sequence shown here is derived from an EMBL/GenBank/DDBJ whole genome shotgun (WGS) entry which is preliminary data.</text>
</comment>
<evidence type="ECO:0000313" key="11">
    <source>
        <dbReference type="EMBL" id="CAD6220360.1"/>
    </source>
</evidence>
<keyword evidence="6" id="KW-1133">Transmembrane helix</keyword>
<accession>A0A811NDZ1</accession>
<evidence type="ECO:0000256" key="1">
    <source>
        <dbReference type="ARBA" id="ARBA00004167"/>
    </source>
</evidence>
<dbReference type="PANTHER" id="PTHR27000:SF679">
    <property type="entry name" value="OS01G0170300 PROTEIN"/>
    <property type="match status" value="1"/>
</dbReference>
<dbReference type="OrthoDB" id="1939111at2759"/>
<evidence type="ECO:0000256" key="9">
    <source>
        <dbReference type="ARBA" id="ARBA00023180"/>
    </source>
</evidence>
<gene>
    <name evidence="11" type="ORF">NCGR_LOCUS13863</name>
</gene>
<evidence type="ECO:0000256" key="8">
    <source>
        <dbReference type="ARBA" id="ARBA00023170"/>
    </source>
</evidence>
<feature type="chain" id="PRO_5033008296" evidence="10">
    <location>
        <begin position="16"/>
        <end position="95"/>
    </location>
</feature>
<keyword evidence="12" id="KW-1185">Reference proteome</keyword>
<dbReference type="PANTHER" id="PTHR27000">
    <property type="entry name" value="LEUCINE-RICH REPEAT RECEPTOR-LIKE PROTEIN KINASE FAMILY PROTEIN-RELATED"/>
    <property type="match status" value="1"/>
</dbReference>
<protein>
    <submittedName>
        <fullName evidence="11">Uncharacterized protein</fullName>
    </submittedName>
</protein>
<dbReference type="SUPFAM" id="SSF52058">
    <property type="entry name" value="L domain-like"/>
    <property type="match status" value="1"/>
</dbReference>
<proteinExistence type="predicted"/>
<dbReference type="GO" id="GO:0016020">
    <property type="term" value="C:membrane"/>
    <property type="evidence" value="ECO:0007669"/>
    <property type="project" value="UniProtKB-SubCell"/>
</dbReference>
<dbReference type="Pfam" id="PF00560">
    <property type="entry name" value="LRR_1"/>
    <property type="match status" value="2"/>
</dbReference>
<evidence type="ECO:0000313" key="12">
    <source>
        <dbReference type="Proteomes" id="UP000604825"/>
    </source>
</evidence>
<evidence type="ECO:0000256" key="7">
    <source>
        <dbReference type="ARBA" id="ARBA00023136"/>
    </source>
</evidence>
<keyword evidence="8" id="KW-0675">Receptor</keyword>
<keyword evidence="3" id="KW-0812">Transmembrane</keyword>
<name>A0A811NDZ1_9POAL</name>
<keyword evidence="4 10" id="KW-0732">Signal</keyword>
<keyword evidence="9" id="KW-0325">Glycoprotein</keyword>
<keyword evidence="5" id="KW-0677">Repeat</keyword>